<organism evidence="2 3">
    <name type="scientific">Nonomuraea cavernae</name>
    <dbReference type="NCBI Taxonomy" id="2045107"/>
    <lineage>
        <taxon>Bacteria</taxon>
        <taxon>Bacillati</taxon>
        <taxon>Actinomycetota</taxon>
        <taxon>Actinomycetes</taxon>
        <taxon>Streptosporangiales</taxon>
        <taxon>Streptosporangiaceae</taxon>
        <taxon>Nonomuraea</taxon>
    </lineage>
</organism>
<accession>A0A917YPE5</accession>
<evidence type="ECO:0000313" key="3">
    <source>
        <dbReference type="Proteomes" id="UP000646523"/>
    </source>
</evidence>
<reference evidence="2" key="1">
    <citation type="journal article" date="2014" name="Int. J. Syst. Evol. Microbiol.">
        <title>Complete genome sequence of Corynebacterium casei LMG S-19264T (=DSM 44701T), isolated from a smear-ripened cheese.</title>
        <authorList>
            <consortium name="US DOE Joint Genome Institute (JGI-PGF)"/>
            <person name="Walter F."/>
            <person name="Albersmeier A."/>
            <person name="Kalinowski J."/>
            <person name="Ruckert C."/>
        </authorList>
    </citation>
    <scope>NUCLEOTIDE SEQUENCE</scope>
    <source>
        <strain evidence="2">CGMCC 4.7368</strain>
    </source>
</reference>
<dbReference type="Proteomes" id="UP000646523">
    <property type="component" value="Unassembled WGS sequence"/>
</dbReference>
<evidence type="ECO:0000313" key="2">
    <source>
        <dbReference type="EMBL" id="GGO62797.1"/>
    </source>
</evidence>
<gene>
    <name evidence="2" type="ORF">GCM10012289_08200</name>
</gene>
<evidence type="ECO:0000256" key="1">
    <source>
        <dbReference type="SAM" id="MobiDB-lite"/>
    </source>
</evidence>
<sequence>MNGQGKPVSIRAIAGRFSAPQTSDTPPSAHGRNSPKGGRHPRARGIPVSRPARQATTW</sequence>
<keyword evidence="3" id="KW-1185">Reference proteome</keyword>
<name>A0A917YPE5_9ACTN</name>
<protein>
    <submittedName>
        <fullName evidence="2">Uncharacterized protein</fullName>
    </submittedName>
</protein>
<proteinExistence type="predicted"/>
<comment type="caution">
    <text evidence="2">The sequence shown here is derived from an EMBL/GenBank/DDBJ whole genome shotgun (WGS) entry which is preliminary data.</text>
</comment>
<dbReference type="EMBL" id="BMNH01000002">
    <property type="protein sequence ID" value="GGO62797.1"/>
    <property type="molecule type" value="Genomic_DNA"/>
</dbReference>
<dbReference type="AlphaFoldDB" id="A0A917YPE5"/>
<reference evidence="2" key="2">
    <citation type="submission" date="2020-09" db="EMBL/GenBank/DDBJ databases">
        <authorList>
            <person name="Sun Q."/>
            <person name="Zhou Y."/>
        </authorList>
    </citation>
    <scope>NUCLEOTIDE SEQUENCE</scope>
    <source>
        <strain evidence="2">CGMCC 4.7368</strain>
    </source>
</reference>
<feature type="region of interest" description="Disordered" evidence="1">
    <location>
        <begin position="1"/>
        <end position="58"/>
    </location>
</feature>